<dbReference type="Gene3D" id="3.10.620.30">
    <property type="match status" value="1"/>
</dbReference>
<proteinExistence type="predicted"/>
<feature type="domain" description="DUF3858" evidence="4">
    <location>
        <begin position="550"/>
        <end position="635"/>
    </location>
</feature>
<dbReference type="Pfam" id="PF12969">
    <property type="entry name" value="DUF3857"/>
    <property type="match status" value="1"/>
</dbReference>
<evidence type="ECO:0000256" key="1">
    <source>
        <dbReference type="SAM" id="SignalP"/>
    </source>
</evidence>
<reference evidence="5 6" key="1">
    <citation type="submission" date="2024-06" db="EMBL/GenBank/DDBJ databases">
        <title>Pontibacter populi HYL7-15.</title>
        <authorList>
            <person name="Kim M.K."/>
        </authorList>
    </citation>
    <scope>NUCLEOTIDE SEQUENCE [LARGE SCALE GENOMIC DNA]</scope>
    <source>
        <strain evidence="5 6">HYL7-15</strain>
    </source>
</reference>
<evidence type="ECO:0000259" key="4">
    <source>
        <dbReference type="Pfam" id="PF12970"/>
    </source>
</evidence>
<comment type="caution">
    <text evidence="5">The sequence shown here is derived from an EMBL/GenBank/DDBJ whole genome shotgun (WGS) entry which is preliminary data.</text>
</comment>
<keyword evidence="1" id="KW-0732">Signal</keyword>
<dbReference type="InterPro" id="IPR024544">
    <property type="entry name" value="DUF3858"/>
</dbReference>
<dbReference type="SUPFAM" id="SSF54001">
    <property type="entry name" value="Cysteine proteinases"/>
    <property type="match status" value="1"/>
</dbReference>
<dbReference type="EMBL" id="JBEOKT010000001">
    <property type="protein sequence ID" value="MER2996047.1"/>
    <property type="molecule type" value="Genomic_DNA"/>
</dbReference>
<dbReference type="Proteomes" id="UP001476807">
    <property type="component" value="Unassembled WGS sequence"/>
</dbReference>
<accession>A0ABV1RPH0</accession>
<organism evidence="5 6">
    <name type="scientific">Pontibacter populi</name>
    <dbReference type="NCBI Taxonomy" id="890055"/>
    <lineage>
        <taxon>Bacteria</taxon>
        <taxon>Pseudomonadati</taxon>
        <taxon>Bacteroidota</taxon>
        <taxon>Cytophagia</taxon>
        <taxon>Cytophagales</taxon>
        <taxon>Hymenobacteraceae</taxon>
        <taxon>Pontibacter</taxon>
    </lineage>
</organism>
<feature type="chain" id="PRO_5046828737" evidence="1">
    <location>
        <begin position="25"/>
        <end position="650"/>
    </location>
</feature>
<dbReference type="Gene3D" id="2.60.40.3140">
    <property type="match status" value="1"/>
</dbReference>
<evidence type="ECO:0000259" key="3">
    <source>
        <dbReference type="Pfam" id="PF12969"/>
    </source>
</evidence>
<dbReference type="RefSeq" id="WP_350410128.1">
    <property type="nucleotide sequence ID" value="NZ_JBEOKT010000001.1"/>
</dbReference>
<dbReference type="Gene3D" id="2.60.120.1130">
    <property type="match status" value="1"/>
</dbReference>
<feature type="signal peptide" evidence="1">
    <location>
        <begin position="1"/>
        <end position="24"/>
    </location>
</feature>
<feature type="domain" description="Transglutaminase-like" evidence="2">
    <location>
        <begin position="297"/>
        <end position="375"/>
    </location>
</feature>
<sequence length="650" mass="73294">MKTTFTLPILLAILCTLSSPIVFAQAPRFGDISMSEMTMTNYEPDTAATAVILSDYGSLEIGGHISNGYEYKRHVRIKILKKTGYKWADIEIPYTSNGRVFEKVMFIKGVTYNLVNGKIREDKLKANDIFNEEVYDYKGVKKFTLPNVKVGSVIEYSYVLSSPFIFNLEGWVFQSTIPTIQSEYRVKVPDFFVFKQVKQGSHPIYSPEQLGLKHNFNLEGNRWIARNVPAIQDESYVTTFKDYVTKLEFELHKINYPDGKEKVITGNWQEFVEIISKDENFGVALEDSNKFEKPIAEIKDKYKTPAEQITGIYNLVKNSMTWNRYNSWEVDKSLDELFYGGKGDAADINMVLIGMLREAGFDANPVLISTRAHGKPYKNAPLHSKFDYVIAQVKTTDSEMLLDATEKELIPGMLPVRCLNGDGYLVKGAESKWIAITPGVAYSNYFVGNLTIDELGKLSGTGQELLDGYSALPARQTIKEDGIEKFTSNYNKGFGSLHTSGATVTYLDSLNKPLTINYKITSDNDSNVTLLYLNPVMGRGVKENPFKQPVRTYPVDFATPVKETIVCNIKIPAGWKVEEVPQSINLSLPGRGATYTYMVQQTGDILMIVSKLNVNKIIFTPEEYPQLRELYHQAVAKHAEQVVLKKEVVN</sequence>
<evidence type="ECO:0000259" key="2">
    <source>
        <dbReference type="Pfam" id="PF01841"/>
    </source>
</evidence>
<dbReference type="Pfam" id="PF01841">
    <property type="entry name" value="Transglut_core"/>
    <property type="match status" value="1"/>
</dbReference>
<evidence type="ECO:0000313" key="5">
    <source>
        <dbReference type="EMBL" id="MER2996047.1"/>
    </source>
</evidence>
<dbReference type="InterPro" id="IPR002931">
    <property type="entry name" value="Transglutaminase-like"/>
</dbReference>
<keyword evidence="6" id="KW-1185">Reference proteome</keyword>
<name>A0ABV1RPH0_9BACT</name>
<gene>
    <name evidence="5" type="ORF">ABS362_00735</name>
</gene>
<protein>
    <submittedName>
        <fullName evidence="5">DUF3857 domain-containing protein</fullName>
    </submittedName>
</protein>
<dbReference type="Pfam" id="PF12970">
    <property type="entry name" value="DUF3858"/>
    <property type="match status" value="1"/>
</dbReference>
<evidence type="ECO:0000313" key="6">
    <source>
        <dbReference type="Proteomes" id="UP001476807"/>
    </source>
</evidence>
<dbReference type="InterPro" id="IPR024618">
    <property type="entry name" value="DUF3857"/>
</dbReference>
<dbReference type="InterPro" id="IPR038765">
    <property type="entry name" value="Papain-like_cys_pep_sf"/>
</dbReference>
<feature type="domain" description="DUF3857" evidence="3">
    <location>
        <begin position="69"/>
        <end position="230"/>
    </location>
</feature>